<evidence type="ECO:0000313" key="3">
    <source>
        <dbReference type="Proteomes" id="UP001224890"/>
    </source>
</evidence>
<gene>
    <name evidence="2" type="ORF">BDP55DRAFT_760267</name>
</gene>
<dbReference type="EMBL" id="JAHMHR010000080">
    <property type="protein sequence ID" value="KAK1658026.1"/>
    <property type="molecule type" value="Genomic_DNA"/>
</dbReference>
<dbReference type="RefSeq" id="XP_060422790.1">
    <property type="nucleotide sequence ID" value="XM_060580841.1"/>
</dbReference>
<evidence type="ECO:0000256" key="1">
    <source>
        <dbReference type="SAM" id="MobiDB-lite"/>
    </source>
</evidence>
<feature type="compositionally biased region" description="Polar residues" evidence="1">
    <location>
        <begin position="1"/>
        <end position="11"/>
    </location>
</feature>
<keyword evidence="3" id="KW-1185">Reference proteome</keyword>
<accession>A0AAJ0A7M5</accession>
<reference evidence="2" key="1">
    <citation type="submission" date="2021-06" db="EMBL/GenBank/DDBJ databases">
        <title>Comparative genomics, transcriptomics and evolutionary studies reveal genomic signatures of adaptation to plant cell wall in hemibiotrophic fungi.</title>
        <authorList>
            <consortium name="DOE Joint Genome Institute"/>
            <person name="Baroncelli R."/>
            <person name="Diaz J.F."/>
            <person name="Benocci T."/>
            <person name="Peng M."/>
            <person name="Battaglia E."/>
            <person name="Haridas S."/>
            <person name="Andreopoulos W."/>
            <person name="Labutti K."/>
            <person name="Pangilinan J."/>
            <person name="Floch G.L."/>
            <person name="Makela M.R."/>
            <person name="Henrissat B."/>
            <person name="Grigoriev I.V."/>
            <person name="Crouch J.A."/>
            <person name="De Vries R.P."/>
            <person name="Sukno S.A."/>
            <person name="Thon M.R."/>
        </authorList>
    </citation>
    <scope>NUCLEOTIDE SEQUENCE</scope>
    <source>
        <strain evidence="2">CBS 193.32</strain>
    </source>
</reference>
<name>A0AAJ0A7M5_9PEZI</name>
<evidence type="ECO:0000313" key="2">
    <source>
        <dbReference type="EMBL" id="KAK1658026.1"/>
    </source>
</evidence>
<protein>
    <submittedName>
        <fullName evidence="2">Uncharacterized protein</fullName>
    </submittedName>
</protein>
<dbReference type="Proteomes" id="UP001224890">
    <property type="component" value="Unassembled WGS sequence"/>
</dbReference>
<organism evidence="2 3">
    <name type="scientific">Colletotrichum godetiae</name>
    <dbReference type="NCBI Taxonomy" id="1209918"/>
    <lineage>
        <taxon>Eukaryota</taxon>
        <taxon>Fungi</taxon>
        <taxon>Dikarya</taxon>
        <taxon>Ascomycota</taxon>
        <taxon>Pezizomycotina</taxon>
        <taxon>Sordariomycetes</taxon>
        <taxon>Hypocreomycetidae</taxon>
        <taxon>Glomerellales</taxon>
        <taxon>Glomerellaceae</taxon>
        <taxon>Colletotrichum</taxon>
        <taxon>Colletotrichum acutatum species complex</taxon>
    </lineage>
</organism>
<feature type="compositionally biased region" description="Low complexity" evidence="1">
    <location>
        <begin position="22"/>
        <end position="47"/>
    </location>
</feature>
<proteinExistence type="predicted"/>
<dbReference type="AlphaFoldDB" id="A0AAJ0A7M5"/>
<sequence length="242" mass="26175">MESGSFKQQSGVLLPLPPPPLTGRTGSPPTSTPTTSTRLSPSHSSPESPDPAYKVDVVSWFHNAVNALKLTSEAMFLWLGRDVPLKAASTKLLSSLINGYGSTLSASDVLPAVRVAANARHNDHLLSPEPMSIDIAKASTSLKQPQPQVVVEDPAEPETGLPELAFERHPHHHPWSRIINVEFLHDDVEITDAPPAMDVAQHPDGGLSTEYEGLNPEAAQFLFHVIELSKLDIPLQFRGSDI</sequence>
<dbReference type="GeneID" id="85465367"/>
<comment type="caution">
    <text evidence="2">The sequence shown here is derived from an EMBL/GenBank/DDBJ whole genome shotgun (WGS) entry which is preliminary data.</text>
</comment>
<feature type="region of interest" description="Disordered" evidence="1">
    <location>
        <begin position="1"/>
        <end position="51"/>
    </location>
</feature>